<evidence type="ECO:0000256" key="6">
    <source>
        <dbReference type="ARBA" id="ARBA00023136"/>
    </source>
</evidence>
<dbReference type="Proteomes" id="UP000076609">
    <property type="component" value="Unassembled WGS sequence"/>
</dbReference>
<keyword evidence="6 9" id="KW-0472">Membrane</keyword>
<gene>
    <name evidence="10" type="ORF">AVT10_12440</name>
</gene>
<evidence type="ECO:0000256" key="9">
    <source>
        <dbReference type="SAM" id="Phobius"/>
    </source>
</evidence>
<dbReference type="InterPro" id="IPR045324">
    <property type="entry name" value="Small_multidrug_res"/>
</dbReference>
<evidence type="ECO:0000313" key="11">
    <source>
        <dbReference type="Proteomes" id="UP000076609"/>
    </source>
</evidence>
<keyword evidence="3" id="KW-1003">Cell membrane</keyword>
<dbReference type="PANTHER" id="PTHR30561">
    <property type="entry name" value="SMR FAMILY PROTON-DEPENDENT DRUG EFFLUX TRANSPORTER SUGE"/>
    <property type="match status" value="1"/>
</dbReference>
<reference evidence="11" key="1">
    <citation type="submission" date="2016-01" db="EMBL/GenBank/DDBJ databases">
        <title>Draft genome of Chromobacterium sp. F49.</title>
        <authorList>
            <person name="Hong K.W."/>
        </authorList>
    </citation>
    <scope>NUCLEOTIDE SEQUENCE [LARGE SCALE GENOMIC DNA]</scope>
    <source>
        <strain evidence="11">CN3</strain>
    </source>
</reference>
<evidence type="ECO:0000256" key="5">
    <source>
        <dbReference type="ARBA" id="ARBA00022989"/>
    </source>
</evidence>
<feature type="transmembrane region" description="Helical" evidence="9">
    <location>
        <begin position="58"/>
        <end position="79"/>
    </location>
</feature>
<proteinExistence type="inferred from homology"/>
<evidence type="ECO:0000256" key="3">
    <source>
        <dbReference type="ARBA" id="ARBA00022475"/>
    </source>
</evidence>
<dbReference type="EMBL" id="LQQO01000008">
    <property type="protein sequence ID" value="KZE16298.1"/>
    <property type="molecule type" value="Genomic_DNA"/>
</dbReference>
<keyword evidence="2" id="KW-0813">Transport</keyword>
<keyword evidence="11" id="KW-1185">Reference proteome</keyword>
<dbReference type="Pfam" id="PF00893">
    <property type="entry name" value="Multi_Drug_Res"/>
    <property type="match status" value="1"/>
</dbReference>
<dbReference type="SUPFAM" id="SSF103481">
    <property type="entry name" value="Multidrug resistance efflux transporter EmrE"/>
    <property type="match status" value="1"/>
</dbReference>
<organism evidence="10 11">
    <name type="scientific">Sphingomonas hankookensis</name>
    <dbReference type="NCBI Taxonomy" id="563996"/>
    <lineage>
        <taxon>Bacteria</taxon>
        <taxon>Pseudomonadati</taxon>
        <taxon>Pseudomonadota</taxon>
        <taxon>Alphaproteobacteria</taxon>
        <taxon>Sphingomonadales</taxon>
        <taxon>Sphingomonadaceae</taxon>
        <taxon>Sphingomonas</taxon>
    </lineage>
</organism>
<dbReference type="RefSeq" id="WP_066689464.1">
    <property type="nucleotide sequence ID" value="NZ_CP117025.1"/>
</dbReference>
<evidence type="ECO:0000313" key="10">
    <source>
        <dbReference type="EMBL" id="KZE16298.1"/>
    </source>
</evidence>
<evidence type="ECO:0000256" key="2">
    <source>
        <dbReference type="ARBA" id="ARBA00022448"/>
    </source>
</evidence>
<keyword evidence="5 9" id="KW-1133">Transmembrane helix</keyword>
<evidence type="ECO:0000256" key="8">
    <source>
        <dbReference type="RuleBase" id="RU003942"/>
    </source>
</evidence>
<dbReference type="InterPro" id="IPR037185">
    <property type="entry name" value="EmrE-like"/>
</dbReference>
<evidence type="ECO:0000256" key="1">
    <source>
        <dbReference type="ARBA" id="ARBA00004651"/>
    </source>
</evidence>
<evidence type="ECO:0000256" key="7">
    <source>
        <dbReference type="ARBA" id="ARBA00038032"/>
    </source>
</evidence>
<dbReference type="PANTHER" id="PTHR30561:SF1">
    <property type="entry name" value="MULTIDRUG TRANSPORTER EMRE"/>
    <property type="match status" value="1"/>
</dbReference>
<accession>A0ABR5YDN9</accession>
<comment type="caution">
    <text evidence="10">The sequence shown here is derived from an EMBL/GenBank/DDBJ whole genome shotgun (WGS) entry which is preliminary data.</text>
</comment>
<dbReference type="InterPro" id="IPR000390">
    <property type="entry name" value="Small_drug/metabolite_transptr"/>
</dbReference>
<name>A0ABR5YDN9_9SPHN</name>
<feature type="transmembrane region" description="Helical" evidence="9">
    <location>
        <begin position="85"/>
        <end position="104"/>
    </location>
</feature>
<dbReference type="Gene3D" id="1.10.3730.20">
    <property type="match status" value="1"/>
</dbReference>
<feature type="transmembrane region" description="Helical" evidence="9">
    <location>
        <begin position="33"/>
        <end position="51"/>
    </location>
</feature>
<sequence length="110" mass="11547">MTAYAWLAIAIVAEVIATSTMRATQGFTRIGPSLVTVAGYAVAFYCLSLALRTMPTGIAYAIWSGVGIVLVAGIAWGWQGQRLDVPAMLGMALIIAGVIVMNLFSKSVAH</sequence>
<comment type="similarity">
    <text evidence="7 8">Belongs to the drug/metabolite transporter (DMT) superfamily. Small multidrug resistance (SMR) (TC 2.A.7.1) family.</text>
</comment>
<protein>
    <submittedName>
        <fullName evidence="10">Multidrug transporter</fullName>
    </submittedName>
</protein>
<keyword evidence="4 8" id="KW-0812">Transmembrane</keyword>
<comment type="subcellular location">
    <subcellularLocation>
        <location evidence="1 8">Cell membrane</location>
        <topology evidence="1 8">Multi-pass membrane protein</topology>
    </subcellularLocation>
</comment>
<evidence type="ECO:0000256" key="4">
    <source>
        <dbReference type="ARBA" id="ARBA00022692"/>
    </source>
</evidence>